<protein>
    <submittedName>
        <fullName evidence="2">SET domain-containing protein</fullName>
    </submittedName>
</protein>
<organism evidence="2 3">
    <name type="scientific">Brevibacillus ruminantium</name>
    <dbReference type="NCBI Taxonomy" id="2950604"/>
    <lineage>
        <taxon>Bacteria</taxon>
        <taxon>Bacillati</taxon>
        <taxon>Bacillota</taxon>
        <taxon>Bacilli</taxon>
        <taxon>Bacillales</taxon>
        <taxon>Paenibacillaceae</taxon>
        <taxon>Brevibacillus</taxon>
    </lineage>
</organism>
<evidence type="ECO:0000313" key="3">
    <source>
        <dbReference type="Proteomes" id="UP001056500"/>
    </source>
</evidence>
<feature type="domain" description="SET" evidence="1">
    <location>
        <begin position="50"/>
        <end position="158"/>
    </location>
</feature>
<keyword evidence="3" id="KW-1185">Reference proteome</keyword>
<dbReference type="Gene3D" id="2.170.270.10">
    <property type="entry name" value="SET domain"/>
    <property type="match status" value="1"/>
</dbReference>
<dbReference type="EMBL" id="CP098755">
    <property type="protein sequence ID" value="USG65509.1"/>
    <property type="molecule type" value="Genomic_DNA"/>
</dbReference>
<sequence length="251" mass="28841">MNTHSQASAYDGKNLCKGASIVIVRDLTDGYRLLPQADLPRGEKQTMMHPDTELRFMNEEIGYGVFATKLIPKGTIVWVLDDLDQVLEPEYVAALDELRKRDVIKYSFRNQHGQYILCWDKARFVNHSFHANCVGTMYDMELAARDILPGEQLTDDYGTLNLDEPFACMPEEGTDRRCVLPDDLLRYYQQWDQMAGEAFAALLHVPQPLLPLIRPVHRERVRAVAENQTLLDSIRHLYFNRSSEPENQARG</sequence>
<dbReference type="InterPro" id="IPR001214">
    <property type="entry name" value="SET_dom"/>
</dbReference>
<evidence type="ECO:0000259" key="1">
    <source>
        <dbReference type="PROSITE" id="PS50280"/>
    </source>
</evidence>
<gene>
    <name evidence="2" type="ORF">NDK47_25955</name>
</gene>
<dbReference type="Proteomes" id="UP001056500">
    <property type="component" value="Chromosome"/>
</dbReference>
<evidence type="ECO:0000313" key="2">
    <source>
        <dbReference type="EMBL" id="USG65509.1"/>
    </source>
</evidence>
<dbReference type="SUPFAM" id="SSF82199">
    <property type="entry name" value="SET domain"/>
    <property type="match status" value="1"/>
</dbReference>
<dbReference type="InterPro" id="IPR046341">
    <property type="entry name" value="SET_dom_sf"/>
</dbReference>
<dbReference type="Pfam" id="PF00856">
    <property type="entry name" value="SET"/>
    <property type="match status" value="1"/>
</dbReference>
<accession>A0ABY4WJG9</accession>
<name>A0ABY4WJG9_9BACL</name>
<dbReference type="SMART" id="SM00317">
    <property type="entry name" value="SET"/>
    <property type="match status" value="1"/>
</dbReference>
<reference evidence="2" key="1">
    <citation type="submission" date="2022-06" db="EMBL/GenBank/DDBJ databases">
        <title>Genome sequencing of Brevibacillus sp. BB3-R1.</title>
        <authorList>
            <person name="Heo J."/>
            <person name="Lee D."/>
            <person name="Won M."/>
            <person name="Han B.-H."/>
            <person name="Hong S.-B."/>
            <person name="Kwon S.-W."/>
        </authorList>
    </citation>
    <scope>NUCLEOTIDE SEQUENCE</scope>
    <source>
        <strain evidence="2">BB3-R1</strain>
    </source>
</reference>
<dbReference type="PROSITE" id="PS50280">
    <property type="entry name" value="SET"/>
    <property type="match status" value="1"/>
</dbReference>
<proteinExistence type="predicted"/>